<dbReference type="Proteomes" id="UP000593561">
    <property type="component" value="Unassembled WGS sequence"/>
</dbReference>
<evidence type="ECO:0000313" key="2">
    <source>
        <dbReference type="Proteomes" id="UP000593561"/>
    </source>
</evidence>
<sequence>MQMGIDKEWSEVVVEGDALSMRSNCWRRSVRENQIETLVDEDSRKDSHRINEKFCLERPFDHYNRLQKQ</sequence>
<dbReference type="EMBL" id="JABFAC010244001">
    <property type="protein sequence ID" value="MBA0635993.1"/>
    <property type="molecule type" value="Genomic_DNA"/>
</dbReference>
<name>A0A7J8TCW0_GOSDV</name>
<accession>A0A7J8TCW0</accession>
<protein>
    <submittedName>
        <fullName evidence="1">Uncharacterized protein</fullName>
    </submittedName>
</protein>
<comment type="caution">
    <text evidence="1">The sequence shown here is derived from an EMBL/GenBank/DDBJ whole genome shotgun (WGS) entry which is preliminary data.</text>
</comment>
<reference evidence="1 2" key="1">
    <citation type="journal article" date="2019" name="Genome Biol. Evol.">
        <title>Insights into the evolution of the New World diploid cottons (Gossypium, subgenus Houzingenia) based on genome sequencing.</title>
        <authorList>
            <person name="Grover C.E."/>
            <person name="Arick M.A. 2nd"/>
            <person name="Thrash A."/>
            <person name="Conover J.L."/>
            <person name="Sanders W.S."/>
            <person name="Peterson D.G."/>
            <person name="Frelichowski J.E."/>
            <person name="Scheffler J.A."/>
            <person name="Scheffler B.E."/>
            <person name="Wendel J.F."/>
        </authorList>
    </citation>
    <scope>NUCLEOTIDE SEQUENCE [LARGE SCALE GENOMIC DNA]</scope>
    <source>
        <strain evidence="1">27</strain>
        <tissue evidence="1">Leaf</tissue>
    </source>
</reference>
<organism evidence="1 2">
    <name type="scientific">Gossypium davidsonii</name>
    <name type="common">Davidson's cotton</name>
    <name type="synonym">Gossypium klotzschianum subsp. davidsonii</name>
    <dbReference type="NCBI Taxonomy" id="34287"/>
    <lineage>
        <taxon>Eukaryota</taxon>
        <taxon>Viridiplantae</taxon>
        <taxon>Streptophyta</taxon>
        <taxon>Embryophyta</taxon>
        <taxon>Tracheophyta</taxon>
        <taxon>Spermatophyta</taxon>
        <taxon>Magnoliopsida</taxon>
        <taxon>eudicotyledons</taxon>
        <taxon>Gunneridae</taxon>
        <taxon>Pentapetalae</taxon>
        <taxon>rosids</taxon>
        <taxon>malvids</taxon>
        <taxon>Malvales</taxon>
        <taxon>Malvaceae</taxon>
        <taxon>Malvoideae</taxon>
        <taxon>Gossypium</taxon>
    </lineage>
</organism>
<proteinExistence type="predicted"/>
<keyword evidence="2" id="KW-1185">Reference proteome</keyword>
<evidence type="ECO:0000313" key="1">
    <source>
        <dbReference type="EMBL" id="MBA0635993.1"/>
    </source>
</evidence>
<gene>
    <name evidence="1" type="ORF">Godav_021875</name>
</gene>
<dbReference type="AlphaFoldDB" id="A0A7J8TCW0"/>